<accession>A0A9P7DNE4</accession>
<evidence type="ECO:0000313" key="3">
    <source>
        <dbReference type="Proteomes" id="UP000719766"/>
    </source>
</evidence>
<dbReference type="AlphaFoldDB" id="A0A9P7DNE4"/>
<keyword evidence="3" id="KW-1185">Reference proteome</keyword>
<feature type="domain" description="F-box" evidence="1">
    <location>
        <begin position="8"/>
        <end position="55"/>
    </location>
</feature>
<sequence>MNQVRHATLELLDLPVEILVYILSHLDGYELARARQVCHDIRHTIDSSSELLYPIDLKYFNSIPVPSPGPDHTVSSLHKSLRQSESAWQKAEYFKSNPVSIPHAYITHDVFMWSCGILALDVQNENRLRFLQPQVTDPDHSNSTSLREWDYQFDGEFPLCDFSPTQNLLVCLVEASPGESHACDIIFRSLSEPDEVHPEAGSAVVKTIDKEVDFESLDPSTVSFSIFGNYCGILFSEVLNADSDPVEILQIWNWKSKDVSLCLKPAHEILHFSFLTNETILVVNSEELLLYSLVDFPNALHLTAKFSLPALRTPFEYETIRIKDSISSHSRMHDHIININMKIVGDRHSVASSCVALYVERNTLLELQSAYTRRYGKASDSSPSLPWSEWGLKHTRFFRGDLLDSCKNVVFGLRAVSFLGSQIMHPLPRPLCIRDFNPHRVADFKAGNGIRWNQQLIEGNLLDSSADMFLEPLGSGLPYIETITEEEFLGSELIVEGNKVMVLSFDFVGRLKSPTLPDDPHIVENEPVSQSIEILNFD</sequence>
<dbReference type="SMART" id="SM00256">
    <property type="entry name" value="FBOX"/>
    <property type="match status" value="1"/>
</dbReference>
<protein>
    <recommendedName>
        <fullName evidence="1">F-box domain-containing protein</fullName>
    </recommendedName>
</protein>
<gene>
    <name evidence="2" type="ORF">HD556DRAFT_166618</name>
</gene>
<comment type="caution">
    <text evidence="2">The sequence shown here is derived from an EMBL/GenBank/DDBJ whole genome shotgun (WGS) entry which is preliminary data.</text>
</comment>
<dbReference type="EMBL" id="JABBWE010000012">
    <property type="protein sequence ID" value="KAG1799004.1"/>
    <property type="molecule type" value="Genomic_DNA"/>
</dbReference>
<dbReference type="PROSITE" id="PS50181">
    <property type="entry name" value="FBOX"/>
    <property type="match status" value="1"/>
</dbReference>
<dbReference type="OrthoDB" id="3256413at2759"/>
<dbReference type="Pfam" id="PF12937">
    <property type="entry name" value="F-box-like"/>
    <property type="match status" value="1"/>
</dbReference>
<dbReference type="SUPFAM" id="SSF81383">
    <property type="entry name" value="F-box domain"/>
    <property type="match status" value="1"/>
</dbReference>
<name>A0A9P7DNE4_9AGAM</name>
<reference evidence="2" key="1">
    <citation type="journal article" date="2020" name="New Phytol.">
        <title>Comparative genomics reveals dynamic genome evolution in host specialist ectomycorrhizal fungi.</title>
        <authorList>
            <person name="Lofgren L.A."/>
            <person name="Nguyen N.H."/>
            <person name="Vilgalys R."/>
            <person name="Ruytinx J."/>
            <person name="Liao H.L."/>
            <person name="Branco S."/>
            <person name="Kuo A."/>
            <person name="LaButti K."/>
            <person name="Lipzen A."/>
            <person name="Andreopoulos W."/>
            <person name="Pangilinan J."/>
            <person name="Riley R."/>
            <person name="Hundley H."/>
            <person name="Na H."/>
            <person name="Barry K."/>
            <person name="Grigoriev I.V."/>
            <person name="Stajich J.E."/>
            <person name="Kennedy P.G."/>
        </authorList>
    </citation>
    <scope>NUCLEOTIDE SEQUENCE</scope>
    <source>
        <strain evidence="2">S12</strain>
    </source>
</reference>
<dbReference type="CDD" id="cd09917">
    <property type="entry name" value="F-box_SF"/>
    <property type="match status" value="1"/>
</dbReference>
<evidence type="ECO:0000259" key="1">
    <source>
        <dbReference type="PROSITE" id="PS50181"/>
    </source>
</evidence>
<dbReference type="Proteomes" id="UP000719766">
    <property type="component" value="Unassembled WGS sequence"/>
</dbReference>
<dbReference type="InterPro" id="IPR036047">
    <property type="entry name" value="F-box-like_dom_sf"/>
</dbReference>
<evidence type="ECO:0000313" key="2">
    <source>
        <dbReference type="EMBL" id="KAG1799004.1"/>
    </source>
</evidence>
<proteinExistence type="predicted"/>
<dbReference type="Gene3D" id="1.20.1280.50">
    <property type="match status" value="1"/>
</dbReference>
<dbReference type="RefSeq" id="XP_041163545.1">
    <property type="nucleotide sequence ID" value="XM_041309775.1"/>
</dbReference>
<dbReference type="InterPro" id="IPR001810">
    <property type="entry name" value="F-box_dom"/>
</dbReference>
<organism evidence="2 3">
    <name type="scientific">Suillus plorans</name>
    <dbReference type="NCBI Taxonomy" id="116603"/>
    <lineage>
        <taxon>Eukaryota</taxon>
        <taxon>Fungi</taxon>
        <taxon>Dikarya</taxon>
        <taxon>Basidiomycota</taxon>
        <taxon>Agaricomycotina</taxon>
        <taxon>Agaricomycetes</taxon>
        <taxon>Agaricomycetidae</taxon>
        <taxon>Boletales</taxon>
        <taxon>Suillineae</taxon>
        <taxon>Suillaceae</taxon>
        <taxon>Suillus</taxon>
    </lineage>
</organism>
<dbReference type="GeneID" id="64603539"/>